<sequence length="374" mass="39423">MLFVCRSTSGHPGSGGMERVLDELLRAAREAGHDVALLTTPGGGTSEAAVVWTAGRTGGRYSWRWWWESSRSGPWTRWQPDAVVSVGDAGGALVLRRRRPPVAVQVHGTTGTELASSLRARTRRELLKVPLHVLRFPSRRLFVRRADAVWPVSDALRDALLRAPYRLDPRRVTTLHNGVDPRALDAAPDDVAAVAEQVGARDGGRTGLYVGRLHEQKGVDLAIGALGVLPSDHRLVVAGDGPDADRLRALARARGLDGRVTFVGAVPRGTVAALLRVADVLLVPSLRTEGAPVVLLEAAAVGVPVVATRHAQVPAELAAGATVVAASVDALAAGWRAATTRGRAPYLPAALTRDHVGAAYARALDGLVHAGGAR</sequence>
<dbReference type="PANTHER" id="PTHR45947">
    <property type="entry name" value="SULFOQUINOVOSYL TRANSFERASE SQD2"/>
    <property type="match status" value="1"/>
</dbReference>
<feature type="domain" description="Glycosyltransferase subfamily 4-like N-terminal" evidence="5">
    <location>
        <begin position="15"/>
        <end position="181"/>
    </location>
</feature>
<keyword evidence="7" id="KW-1185">Reference proteome</keyword>
<dbReference type="AlphaFoldDB" id="A0A401UV65"/>
<evidence type="ECO:0000256" key="3">
    <source>
        <dbReference type="ARBA" id="ARBA00022679"/>
    </source>
</evidence>
<dbReference type="GO" id="GO:0016758">
    <property type="term" value="F:hexosyltransferase activity"/>
    <property type="evidence" value="ECO:0007669"/>
    <property type="project" value="TreeGrafter"/>
</dbReference>
<evidence type="ECO:0000259" key="4">
    <source>
        <dbReference type="Pfam" id="PF00534"/>
    </source>
</evidence>
<dbReference type="InterPro" id="IPR001296">
    <property type="entry name" value="Glyco_trans_1"/>
</dbReference>
<name>A0A401UV65_9CELL</name>
<organism evidence="6 7">
    <name type="scientific">Cellulomonas algicola</name>
    <dbReference type="NCBI Taxonomy" id="2071633"/>
    <lineage>
        <taxon>Bacteria</taxon>
        <taxon>Bacillati</taxon>
        <taxon>Actinomycetota</taxon>
        <taxon>Actinomycetes</taxon>
        <taxon>Micrococcales</taxon>
        <taxon>Cellulomonadaceae</taxon>
        <taxon>Cellulomonas</taxon>
    </lineage>
</organism>
<evidence type="ECO:0000259" key="5">
    <source>
        <dbReference type="Pfam" id="PF13439"/>
    </source>
</evidence>
<dbReference type="GO" id="GO:1901137">
    <property type="term" value="P:carbohydrate derivative biosynthetic process"/>
    <property type="evidence" value="ECO:0007669"/>
    <property type="project" value="UniProtKB-ARBA"/>
</dbReference>
<reference evidence="6 7" key="1">
    <citation type="submission" date="2018-11" db="EMBL/GenBank/DDBJ databases">
        <title>Draft genome sequence of Cellulomonas takizawaensis strain TKZ-21.</title>
        <authorList>
            <person name="Yamamura H."/>
            <person name="Hayashi T."/>
            <person name="Hamada M."/>
            <person name="Serisawa Y."/>
            <person name="Matsuyama K."/>
            <person name="Nakagawa Y."/>
            <person name="Otoguro M."/>
            <person name="Yanagida F."/>
            <person name="Hayakawa M."/>
        </authorList>
    </citation>
    <scope>NUCLEOTIDE SEQUENCE [LARGE SCALE GENOMIC DNA]</scope>
    <source>
        <strain evidence="6 7">TKZ-21</strain>
    </source>
</reference>
<accession>A0A401UV65</accession>
<dbReference type="InterPro" id="IPR050194">
    <property type="entry name" value="Glycosyltransferase_grp1"/>
</dbReference>
<gene>
    <name evidence="6" type="ORF">CTKZ_01350</name>
</gene>
<dbReference type="EMBL" id="BHYL01000012">
    <property type="protein sequence ID" value="GCD18573.1"/>
    <property type="molecule type" value="Genomic_DNA"/>
</dbReference>
<evidence type="ECO:0000313" key="6">
    <source>
        <dbReference type="EMBL" id="GCD18573.1"/>
    </source>
</evidence>
<evidence type="ECO:0000256" key="1">
    <source>
        <dbReference type="ARBA" id="ARBA00021292"/>
    </source>
</evidence>
<comment type="caution">
    <text evidence="6">The sequence shown here is derived from an EMBL/GenBank/DDBJ whole genome shotgun (WGS) entry which is preliminary data.</text>
</comment>
<dbReference type="InterPro" id="IPR028098">
    <property type="entry name" value="Glyco_trans_4-like_N"/>
</dbReference>
<evidence type="ECO:0000313" key="7">
    <source>
        <dbReference type="Proteomes" id="UP000288246"/>
    </source>
</evidence>
<keyword evidence="3" id="KW-0808">Transferase</keyword>
<dbReference type="SUPFAM" id="SSF53756">
    <property type="entry name" value="UDP-Glycosyltransferase/glycogen phosphorylase"/>
    <property type="match status" value="1"/>
</dbReference>
<dbReference type="Pfam" id="PF00534">
    <property type="entry name" value="Glycos_transf_1"/>
    <property type="match status" value="1"/>
</dbReference>
<evidence type="ECO:0000256" key="2">
    <source>
        <dbReference type="ARBA" id="ARBA00022676"/>
    </source>
</evidence>
<keyword evidence="2" id="KW-0328">Glycosyltransferase</keyword>
<dbReference type="Pfam" id="PF13439">
    <property type="entry name" value="Glyco_transf_4"/>
    <property type="match status" value="1"/>
</dbReference>
<dbReference type="Gene3D" id="3.40.50.2000">
    <property type="entry name" value="Glycogen Phosphorylase B"/>
    <property type="match status" value="2"/>
</dbReference>
<dbReference type="Proteomes" id="UP000288246">
    <property type="component" value="Unassembled WGS sequence"/>
</dbReference>
<feature type="domain" description="Glycosyl transferase family 1" evidence="4">
    <location>
        <begin position="197"/>
        <end position="333"/>
    </location>
</feature>
<dbReference type="PANTHER" id="PTHR45947:SF3">
    <property type="entry name" value="SULFOQUINOVOSYL TRANSFERASE SQD2"/>
    <property type="match status" value="1"/>
</dbReference>
<proteinExistence type="predicted"/>
<protein>
    <recommendedName>
        <fullName evidence="1">D-inositol 3-phosphate glycosyltransferase</fullName>
    </recommendedName>
</protein>